<dbReference type="InterPro" id="IPR014284">
    <property type="entry name" value="RNA_pol_sigma-70_dom"/>
</dbReference>
<evidence type="ECO:0000256" key="3">
    <source>
        <dbReference type="ARBA" id="ARBA00023082"/>
    </source>
</evidence>
<comment type="similarity">
    <text evidence="1 6">Belongs to the sigma-70 factor family. ECF subfamily.</text>
</comment>
<evidence type="ECO:0000313" key="9">
    <source>
        <dbReference type="EMBL" id="AZN37957.1"/>
    </source>
</evidence>
<protein>
    <recommendedName>
        <fullName evidence="6">RNA polymerase sigma factor</fullName>
    </recommendedName>
</protein>
<evidence type="ECO:0000259" key="8">
    <source>
        <dbReference type="Pfam" id="PF08281"/>
    </source>
</evidence>
<proteinExistence type="inferred from homology"/>
<dbReference type="OrthoDB" id="9782108at2"/>
<dbReference type="Pfam" id="PF04542">
    <property type="entry name" value="Sigma70_r2"/>
    <property type="match status" value="1"/>
</dbReference>
<dbReference type="GO" id="GO:0003677">
    <property type="term" value="F:DNA binding"/>
    <property type="evidence" value="ECO:0007669"/>
    <property type="project" value="UniProtKB-KW"/>
</dbReference>
<dbReference type="GO" id="GO:0016987">
    <property type="term" value="F:sigma factor activity"/>
    <property type="evidence" value="ECO:0007669"/>
    <property type="project" value="UniProtKB-KW"/>
</dbReference>
<dbReference type="SUPFAM" id="SSF88659">
    <property type="entry name" value="Sigma3 and sigma4 domains of RNA polymerase sigma factors"/>
    <property type="match status" value="1"/>
</dbReference>
<evidence type="ECO:0000256" key="4">
    <source>
        <dbReference type="ARBA" id="ARBA00023125"/>
    </source>
</evidence>
<dbReference type="InterPro" id="IPR013325">
    <property type="entry name" value="RNA_pol_sigma_r2"/>
</dbReference>
<feature type="domain" description="RNA polymerase sigma-70 region 2" evidence="7">
    <location>
        <begin position="11"/>
        <end position="71"/>
    </location>
</feature>
<dbReference type="Pfam" id="PF08281">
    <property type="entry name" value="Sigma70_r4_2"/>
    <property type="match status" value="1"/>
</dbReference>
<dbReference type="InterPro" id="IPR007627">
    <property type="entry name" value="RNA_pol_sigma70_r2"/>
</dbReference>
<dbReference type="NCBIfam" id="TIGR02943">
    <property type="entry name" value="Sig70_famx1"/>
    <property type="match status" value="1"/>
</dbReference>
<keyword evidence="3 6" id="KW-0731">Sigma factor</keyword>
<reference evidence="9 10" key="1">
    <citation type="submission" date="2018-12" db="EMBL/GenBank/DDBJ databases">
        <title>Complete genome sequence of Iodobacter sp. H11R3.</title>
        <authorList>
            <person name="Bae J.-W."/>
        </authorList>
    </citation>
    <scope>NUCLEOTIDE SEQUENCE [LARGE SCALE GENOMIC DNA]</scope>
    <source>
        <strain evidence="9 10">H11R3</strain>
    </source>
</reference>
<feature type="domain" description="RNA polymerase sigma factor 70 region 4 type 2" evidence="8">
    <location>
        <begin position="127"/>
        <end position="175"/>
    </location>
</feature>
<dbReference type="Gene3D" id="1.10.1740.10">
    <property type="match status" value="1"/>
</dbReference>
<evidence type="ECO:0000256" key="6">
    <source>
        <dbReference type="RuleBase" id="RU000716"/>
    </source>
</evidence>
<dbReference type="GO" id="GO:0006352">
    <property type="term" value="P:DNA-templated transcription initiation"/>
    <property type="evidence" value="ECO:0007669"/>
    <property type="project" value="InterPro"/>
</dbReference>
<dbReference type="AlphaFoldDB" id="A0A3S8ZWR1"/>
<dbReference type="NCBIfam" id="TIGR02937">
    <property type="entry name" value="sigma70-ECF"/>
    <property type="match status" value="1"/>
</dbReference>
<evidence type="ECO:0000313" key="10">
    <source>
        <dbReference type="Proteomes" id="UP000282438"/>
    </source>
</evidence>
<dbReference type="PANTHER" id="PTHR43133:SF8">
    <property type="entry name" value="RNA POLYMERASE SIGMA FACTOR HI_1459-RELATED"/>
    <property type="match status" value="1"/>
</dbReference>
<sequence>MAIRIEDLEPLRDYLYRFALFQLQHSSSAEDVVQETLLAALEKPDSFHNQSSLKTWLTGILKFKIIDTQRRIYRDPLLLVTVDGEEDSSDFDVLFDKTGHWGSDAPRRWEKPEANLEDKQFWAVYTRCSQLMPKRTAMVFAMREELGLEIEQICQQLEITATNCSAMLYRARMSLRLCLEKNWFGNNTP</sequence>
<dbReference type="Proteomes" id="UP000282438">
    <property type="component" value="Chromosome"/>
</dbReference>
<accession>A0A3S8ZWR1</accession>
<dbReference type="InterPro" id="IPR036388">
    <property type="entry name" value="WH-like_DNA-bd_sf"/>
</dbReference>
<dbReference type="KEGG" id="iod:EJO50_16675"/>
<keyword evidence="5 6" id="KW-0804">Transcription</keyword>
<dbReference type="InterPro" id="IPR000838">
    <property type="entry name" value="RNA_pol_sigma70_ECF_CS"/>
</dbReference>
<keyword evidence="2 6" id="KW-0805">Transcription regulation</keyword>
<evidence type="ECO:0000256" key="2">
    <source>
        <dbReference type="ARBA" id="ARBA00023015"/>
    </source>
</evidence>
<gene>
    <name evidence="9" type="ORF">EJO50_16675</name>
</gene>
<dbReference type="InterPro" id="IPR014289">
    <property type="entry name" value="RNA_pol_sigma-24-rel"/>
</dbReference>
<keyword evidence="4 6" id="KW-0238">DNA-binding</keyword>
<dbReference type="PROSITE" id="PS01063">
    <property type="entry name" value="SIGMA70_ECF"/>
    <property type="match status" value="1"/>
</dbReference>
<dbReference type="InterPro" id="IPR039425">
    <property type="entry name" value="RNA_pol_sigma-70-like"/>
</dbReference>
<dbReference type="EMBL" id="CP034433">
    <property type="protein sequence ID" value="AZN37957.1"/>
    <property type="molecule type" value="Genomic_DNA"/>
</dbReference>
<evidence type="ECO:0000256" key="1">
    <source>
        <dbReference type="ARBA" id="ARBA00010641"/>
    </source>
</evidence>
<dbReference type="PANTHER" id="PTHR43133">
    <property type="entry name" value="RNA POLYMERASE ECF-TYPE SIGMA FACTO"/>
    <property type="match status" value="1"/>
</dbReference>
<keyword evidence="10" id="KW-1185">Reference proteome</keyword>
<dbReference type="Gene3D" id="1.10.10.10">
    <property type="entry name" value="Winged helix-like DNA-binding domain superfamily/Winged helix DNA-binding domain"/>
    <property type="match status" value="1"/>
</dbReference>
<organism evidence="9 10">
    <name type="scientific">Iodobacter ciconiae</name>
    <dbReference type="NCBI Taxonomy" id="2496266"/>
    <lineage>
        <taxon>Bacteria</taxon>
        <taxon>Pseudomonadati</taxon>
        <taxon>Pseudomonadota</taxon>
        <taxon>Betaproteobacteria</taxon>
        <taxon>Neisseriales</taxon>
        <taxon>Chitinibacteraceae</taxon>
        <taxon>Iodobacter</taxon>
    </lineage>
</organism>
<dbReference type="RefSeq" id="WP_125976056.1">
    <property type="nucleotide sequence ID" value="NZ_CP034433.1"/>
</dbReference>
<evidence type="ECO:0000256" key="5">
    <source>
        <dbReference type="ARBA" id="ARBA00023163"/>
    </source>
</evidence>
<dbReference type="SUPFAM" id="SSF88946">
    <property type="entry name" value="Sigma2 domain of RNA polymerase sigma factors"/>
    <property type="match status" value="1"/>
</dbReference>
<dbReference type="InterPro" id="IPR013324">
    <property type="entry name" value="RNA_pol_sigma_r3/r4-like"/>
</dbReference>
<dbReference type="InterPro" id="IPR013249">
    <property type="entry name" value="RNA_pol_sigma70_r4_t2"/>
</dbReference>
<name>A0A3S8ZWR1_9NEIS</name>
<evidence type="ECO:0000259" key="7">
    <source>
        <dbReference type="Pfam" id="PF04542"/>
    </source>
</evidence>